<organism evidence="2 3">
    <name type="scientific">Actinomadura gamaensis</name>
    <dbReference type="NCBI Taxonomy" id="1763541"/>
    <lineage>
        <taxon>Bacteria</taxon>
        <taxon>Bacillati</taxon>
        <taxon>Actinomycetota</taxon>
        <taxon>Actinomycetes</taxon>
        <taxon>Streptosporangiales</taxon>
        <taxon>Thermomonosporaceae</taxon>
        <taxon>Actinomadura</taxon>
    </lineage>
</organism>
<evidence type="ECO:0008006" key="4">
    <source>
        <dbReference type="Google" id="ProtNLM"/>
    </source>
</evidence>
<protein>
    <recommendedName>
        <fullName evidence="4">Secreted protein</fullName>
    </recommendedName>
</protein>
<name>A0ABV9U528_9ACTN</name>
<dbReference type="EMBL" id="JBHSIT010000009">
    <property type="protein sequence ID" value="MFC4911600.1"/>
    <property type="molecule type" value="Genomic_DNA"/>
</dbReference>
<keyword evidence="3" id="KW-1185">Reference proteome</keyword>
<reference evidence="3" key="1">
    <citation type="journal article" date="2019" name="Int. J. Syst. Evol. Microbiol.">
        <title>The Global Catalogue of Microorganisms (GCM) 10K type strain sequencing project: providing services to taxonomists for standard genome sequencing and annotation.</title>
        <authorList>
            <consortium name="The Broad Institute Genomics Platform"/>
            <consortium name="The Broad Institute Genome Sequencing Center for Infectious Disease"/>
            <person name="Wu L."/>
            <person name="Ma J."/>
        </authorList>
    </citation>
    <scope>NUCLEOTIDE SEQUENCE [LARGE SCALE GENOMIC DNA]</scope>
    <source>
        <strain evidence="3">KLKA75</strain>
    </source>
</reference>
<dbReference type="PROSITE" id="PS51318">
    <property type="entry name" value="TAT"/>
    <property type="match status" value="1"/>
</dbReference>
<dbReference type="InterPro" id="IPR006311">
    <property type="entry name" value="TAT_signal"/>
</dbReference>
<comment type="caution">
    <text evidence="2">The sequence shown here is derived from an EMBL/GenBank/DDBJ whole genome shotgun (WGS) entry which is preliminary data.</text>
</comment>
<feature type="signal peptide" evidence="1">
    <location>
        <begin position="1"/>
        <end position="30"/>
    </location>
</feature>
<evidence type="ECO:0000313" key="3">
    <source>
        <dbReference type="Proteomes" id="UP001595872"/>
    </source>
</evidence>
<evidence type="ECO:0000313" key="2">
    <source>
        <dbReference type="EMBL" id="MFC4911600.1"/>
    </source>
</evidence>
<keyword evidence="1" id="KW-0732">Signal</keyword>
<accession>A0ABV9U528</accession>
<sequence>MSSRKSVRRALLAAATAVASLGLAAAPAEARQTTPTDQVPAFDYAGCPPLPSEAEPFGSFCFEEVATGGSVTIGNVTHTITADEPLKVDFGSFSSESYPNGFENVFGGLRADRFEIGRRNGQPVYAQPVYTGPFATENAQITLGFKIRFTGGGLGDTCTVGSDADPIVTHLITGTTAPPPPYQPITGTPWQLVPTARGVHLGTLVDNTFAVPAATGCAGDGNTYLNTLGGLPAPAGASAIRLNVYVGHRSYTQPA</sequence>
<proteinExistence type="predicted"/>
<evidence type="ECO:0000256" key="1">
    <source>
        <dbReference type="SAM" id="SignalP"/>
    </source>
</evidence>
<dbReference type="Proteomes" id="UP001595872">
    <property type="component" value="Unassembled WGS sequence"/>
</dbReference>
<dbReference type="RefSeq" id="WP_378260661.1">
    <property type="nucleotide sequence ID" value="NZ_JBHSIT010000009.1"/>
</dbReference>
<feature type="chain" id="PRO_5046752919" description="Secreted protein" evidence="1">
    <location>
        <begin position="31"/>
        <end position="255"/>
    </location>
</feature>
<gene>
    <name evidence="2" type="ORF">ACFPCY_30150</name>
</gene>